<evidence type="ECO:0000313" key="2">
    <source>
        <dbReference type="EMBL" id="SEH54737.1"/>
    </source>
</evidence>
<proteinExistence type="predicted"/>
<keyword evidence="1" id="KW-1133">Transmembrane helix</keyword>
<dbReference type="AlphaFoldDB" id="A0A1H9NDQ0"/>
<dbReference type="EMBL" id="FOGP01000001">
    <property type="protein sequence ID" value="SER33897.1"/>
    <property type="molecule type" value="Genomic_DNA"/>
</dbReference>
<dbReference type="RefSeq" id="WP_078686629.1">
    <property type="nucleotide sequence ID" value="NZ_FNWT01000005.1"/>
</dbReference>
<dbReference type="EMBL" id="FNWT01000005">
    <property type="protein sequence ID" value="SEH54737.1"/>
    <property type="molecule type" value="Genomic_DNA"/>
</dbReference>
<dbReference type="Proteomes" id="UP000199128">
    <property type="component" value="Unassembled WGS sequence"/>
</dbReference>
<dbReference type="Proteomes" id="UP000199135">
    <property type="component" value="Unassembled WGS sequence"/>
</dbReference>
<reference evidence="3" key="2">
    <citation type="submission" date="2016-10" db="EMBL/GenBank/DDBJ databases">
        <authorList>
            <person name="de Groot N.N."/>
        </authorList>
    </citation>
    <scope>NUCLEOTIDE SEQUENCE [LARGE SCALE GENOMIC DNA]</scope>
    <source>
        <strain evidence="3">KHGC19</strain>
    </source>
</reference>
<protein>
    <submittedName>
        <fullName evidence="3">Uncharacterized protein</fullName>
    </submittedName>
</protein>
<keyword evidence="1" id="KW-0812">Transmembrane</keyword>
<evidence type="ECO:0000256" key="1">
    <source>
        <dbReference type="SAM" id="Phobius"/>
    </source>
</evidence>
<feature type="transmembrane region" description="Helical" evidence="1">
    <location>
        <begin position="126"/>
        <end position="144"/>
    </location>
</feature>
<feature type="transmembrane region" description="Helical" evidence="1">
    <location>
        <begin position="65"/>
        <end position="87"/>
    </location>
</feature>
<organism evidence="3 4">
    <name type="scientific">Parafannyhessea umbonata</name>
    <dbReference type="NCBI Taxonomy" id="604330"/>
    <lineage>
        <taxon>Bacteria</taxon>
        <taxon>Bacillati</taxon>
        <taxon>Actinomycetota</taxon>
        <taxon>Coriobacteriia</taxon>
        <taxon>Coriobacteriales</taxon>
        <taxon>Atopobiaceae</taxon>
        <taxon>Parafannyhessea</taxon>
    </lineage>
</organism>
<evidence type="ECO:0000313" key="4">
    <source>
        <dbReference type="Proteomes" id="UP000199128"/>
    </source>
</evidence>
<gene>
    <name evidence="3" type="ORF">SAMN05216446_0388</name>
    <name evidence="2" type="ORF">SAMN05216447_10574</name>
</gene>
<reference evidence="4 5" key="1">
    <citation type="submission" date="2016-10" db="EMBL/GenBank/DDBJ databases">
        <authorList>
            <person name="Varghese N."/>
            <person name="Submissions S."/>
        </authorList>
    </citation>
    <scope>NUCLEOTIDE SEQUENCE [LARGE SCALE GENOMIC DNA]</scope>
    <source>
        <strain evidence="4">KHGC19</strain>
        <strain evidence="2 5">WCP15</strain>
    </source>
</reference>
<evidence type="ECO:0000313" key="5">
    <source>
        <dbReference type="Proteomes" id="UP000199135"/>
    </source>
</evidence>
<accession>A0A1H9NDQ0</accession>
<evidence type="ECO:0000313" key="3">
    <source>
        <dbReference type="EMBL" id="SER33897.1"/>
    </source>
</evidence>
<keyword evidence="5" id="KW-1185">Reference proteome</keyword>
<name>A0A1H9NDQ0_9ACTN</name>
<feature type="transmembrane region" description="Helical" evidence="1">
    <location>
        <begin position="99"/>
        <end position="120"/>
    </location>
</feature>
<sequence length="165" mass="16368">MDGKIKNAKSTLKILGILSILLGALAILLGAMSIGGGGVLAGGIATSGGMSSADAETATMVTGLVLVGGIVLLISGIFTLLLGIFSVRASNDFSKVGPAYAFALIDLIVSVVGVIVNFAGTMNVSSLLEGVVGIVFAACIFWAAKTIKDYNAGGGNPGNGQLPPQ</sequence>
<keyword evidence="1" id="KW-0472">Membrane</keyword>